<reference evidence="2" key="1">
    <citation type="journal article" date="2023" name="Int. J. Syst. Evol. Microbiol.">
        <title>&lt;i&gt;Holtiella tumoricola&lt;/i&gt; gen. nov. sp. nov., isolated from a human clinical sample.</title>
        <authorList>
            <person name="Allen-Vercoe E."/>
            <person name="Daigneault M.C."/>
            <person name="Vancuren S.J."/>
            <person name="Cochrane K."/>
            <person name="O'Neal L.L."/>
            <person name="Sankaranarayanan K."/>
            <person name="Lawson P.A."/>
        </authorList>
    </citation>
    <scope>NUCLEOTIDE SEQUENCE</scope>
    <source>
        <strain evidence="2">CC70A</strain>
    </source>
</reference>
<keyword evidence="1" id="KW-0472">Membrane</keyword>
<dbReference type="InterPro" id="IPR025945">
    <property type="entry name" value="DHHW"/>
</dbReference>
<dbReference type="Pfam" id="PF14286">
    <property type="entry name" value="DHHW"/>
    <property type="match status" value="2"/>
</dbReference>
<accession>A0AA42DKU0</accession>
<dbReference type="EMBL" id="JAQIFT010000016">
    <property type="protein sequence ID" value="MDA3730705.1"/>
    <property type="molecule type" value="Genomic_DNA"/>
</dbReference>
<protein>
    <submittedName>
        <fullName evidence="2">DHHW family protein</fullName>
    </submittedName>
</protein>
<keyword evidence="1" id="KW-0812">Transmembrane</keyword>
<dbReference type="Proteomes" id="UP001169242">
    <property type="component" value="Unassembled WGS sequence"/>
</dbReference>
<evidence type="ECO:0000256" key="1">
    <source>
        <dbReference type="SAM" id="Phobius"/>
    </source>
</evidence>
<sequence length="373" mass="42878">MRRSFQIILTASFIAYIGGFFALQLIAKDKTFSELENRTLATKPKFTTDKFFKGTYGKEVETYIADQFPGRETFIAMKSRTELLLQKKENNGVYIGKDDYFLQKFETPDLDLMNKNINYINQFAENFNVYFMLAPTATKLYEDKLPAYATPYDEKLFIDTVDNGLKDSIHTIDVFAALDAHKEEDLYYKTDHHWTTLGAYYSYLAFCEAYGIEALKMEDFDLAIGSEAFYGSLFSKGNFTFAKPDTIELFIPKQPAKLEVFYMADNRTTDTVYEMGQLDKKDKYTVFLGGNHPIITIKSSVNNGKKLAVIKDSYANAMIPFLTEHFEEIHVLDLRFLNMPIATYMRENGIEDALMLYNVQNFATVNQLSLLGK</sequence>
<keyword evidence="3" id="KW-1185">Reference proteome</keyword>
<dbReference type="AlphaFoldDB" id="A0AA42DKU0"/>
<feature type="transmembrane region" description="Helical" evidence="1">
    <location>
        <begin position="7"/>
        <end position="27"/>
    </location>
</feature>
<evidence type="ECO:0000313" key="2">
    <source>
        <dbReference type="EMBL" id="MDA3730705.1"/>
    </source>
</evidence>
<gene>
    <name evidence="2" type="ORF">PBV87_04220</name>
</gene>
<name>A0AA42DKU0_9FIRM</name>
<dbReference type="RefSeq" id="WP_271011257.1">
    <property type="nucleotide sequence ID" value="NZ_JAQIFT010000016.1"/>
</dbReference>
<proteinExistence type="predicted"/>
<comment type="caution">
    <text evidence="2">The sequence shown here is derived from an EMBL/GenBank/DDBJ whole genome shotgun (WGS) entry which is preliminary data.</text>
</comment>
<keyword evidence="1" id="KW-1133">Transmembrane helix</keyword>
<organism evidence="2 3">
    <name type="scientific">Holtiella tumoricola</name>
    <dbReference type="NCBI Taxonomy" id="3018743"/>
    <lineage>
        <taxon>Bacteria</taxon>
        <taxon>Bacillati</taxon>
        <taxon>Bacillota</taxon>
        <taxon>Clostridia</taxon>
        <taxon>Lachnospirales</taxon>
        <taxon>Cellulosilyticaceae</taxon>
        <taxon>Holtiella</taxon>
    </lineage>
</organism>
<evidence type="ECO:0000313" key="3">
    <source>
        <dbReference type="Proteomes" id="UP001169242"/>
    </source>
</evidence>